<evidence type="ECO:0000256" key="1">
    <source>
        <dbReference type="ARBA" id="ARBA00004141"/>
    </source>
</evidence>
<dbReference type="EMBL" id="REGN01009908">
    <property type="protein sequence ID" value="RNA00110.1"/>
    <property type="molecule type" value="Genomic_DNA"/>
</dbReference>
<feature type="domain" description="Amino acid permease/ SLC12A" evidence="7">
    <location>
        <begin position="143"/>
        <end position="635"/>
    </location>
</feature>
<dbReference type="GO" id="GO:0016020">
    <property type="term" value="C:membrane"/>
    <property type="evidence" value="ECO:0007669"/>
    <property type="project" value="UniProtKB-SubCell"/>
</dbReference>
<keyword evidence="10" id="KW-1185">Reference proteome</keyword>
<dbReference type="GO" id="GO:0055064">
    <property type="term" value="P:chloride ion homeostasis"/>
    <property type="evidence" value="ECO:0007669"/>
    <property type="project" value="TreeGrafter"/>
</dbReference>
<dbReference type="GO" id="GO:0006884">
    <property type="term" value="P:cell volume homeostasis"/>
    <property type="evidence" value="ECO:0007669"/>
    <property type="project" value="TreeGrafter"/>
</dbReference>
<feature type="transmembrane region" description="Helical" evidence="6">
    <location>
        <begin position="558"/>
        <end position="591"/>
    </location>
</feature>
<feature type="domain" description="SLC12A transporter C-terminal" evidence="8">
    <location>
        <begin position="644"/>
        <end position="1071"/>
    </location>
</feature>
<evidence type="ECO:0000256" key="2">
    <source>
        <dbReference type="ARBA" id="ARBA00022692"/>
    </source>
</evidence>
<keyword evidence="4 6" id="KW-0472">Membrane</keyword>
<dbReference type="Proteomes" id="UP000276133">
    <property type="component" value="Unassembled WGS sequence"/>
</dbReference>
<dbReference type="InterPro" id="IPR004842">
    <property type="entry name" value="SLC12A_fam"/>
</dbReference>
<name>A0A3M7PM11_BRAPC</name>
<dbReference type="Gene3D" id="1.20.1740.10">
    <property type="entry name" value="Amino acid/polyamine transporter I"/>
    <property type="match status" value="1"/>
</dbReference>
<keyword evidence="2 6" id="KW-0812">Transmembrane</keyword>
<evidence type="ECO:0000259" key="7">
    <source>
        <dbReference type="Pfam" id="PF00324"/>
    </source>
</evidence>
<dbReference type="STRING" id="10195.A0A3M7PM11"/>
<proteinExistence type="predicted"/>
<keyword evidence="3 6" id="KW-1133">Transmembrane helix</keyword>
<evidence type="ECO:0000259" key="8">
    <source>
        <dbReference type="Pfam" id="PF03522"/>
    </source>
</evidence>
<dbReference type="GO" id="GO:0008511">
    <property type="term" value="F:sodium:potassium:chloride symporter activity"/>
    <property type="evidence" value="ECO:0007669"/>
    <property type="project" value="TreeGrafter"/>
</dbReference>
<dbReference type="AlphaFoldDB" id="A0A3M7PM11"/>
<evidence type="ECO:0000313" key="10">
    <source>
        <dbReference type="Proteomes" id="UP000276133"/>
    </source>
</evidence>
<organism evidence="9 10">
    <name type="scientific">Brachionus plicatilis</name>
    <name type="common">Marine rotifer</name>
    <name type="synonym">Brachionus muelleri</name>
    <dbReference type="NCBI Taxonomy" id="10195"/>
    <lineage>
        <taxon>Eukaryota</taxon>
        <taxon>Metazoa</taxon>
        <taxon>Spiralia</taxon>
        <taxon>Gnathifera</taxon>
        <taxon>Rotifera</taxon>
        <taxon>Eurotatoria</taxon>
        <taxon>Monogononta</taxon>
        <taxon>Pseudotrocha</taxon>
        <taxon>Ploima</taxon>
        <taxon>Brachionidae</taxon>
        <taxon>Brachionus</taxon>
    </lineage>
</organism>
<dbReference type="GO" id="GO:0055075">
    <property type="term" value="P:potassium ion homeostasis"/>
    <property type="evidence" value="ECO:0007669"/>
    <property type="project" value="TreeGrafter"/>
</dbReference>
<protein>
    <submittedName>
        <fullName evidence="9">Solute carrier family 12 member 2</fullName>
    </submittedName>
</protein>
<dbReference type="Pfam" id="PF00324">
    <property type="entry name" value="AA_permease"/>
    <property type="match status" value="1"/>
</dbReference>
<sequence>MENKIIANEKIVNDFDKPVFYHSLNELDHDGVKAKPKFNVTKLNSSDLVEKNESNLPEYSKLPLPSNDAVPDRDNYRNLMSLTGEAKSRPTLLELQNYQRLSTTDTDSVQKGLDIADSTDFKTKENSTNQKSLDVIKFGWIKGVLVRCVLNIFGVMIFLRVSWLVGQAGVGLMSVIILLATLVTVITTLSTSAICTNGEIRGGGAYYLISRSLGPEFGGAIGIVFSFANAVGCAMYTIGFAETLVALLRDYDLKIDSDPVNDVRLIGLITIIILFILALVGMSWEAKVQIFLLGILLVAFVDFIVGTILSPTDEQKSKGFVGYSVGQLKENFLPDYRDGEDFAHLFGVFFPAVTGILAGANISGNLKNPQKAIPKGTLLSIVITSFVYLLFSWMCGASISREATGNVQHLANNTFLNCNQENVTCKDGLLHNYQIMQMVSLWAPIITAGIFSASLSSALASLVSAPKVFQAVCEDKIFPKIEYFAVGRGKDNEPFRGYVLTFVIACVFILIGDLNAIAPIISNFFLMSYALINYSCFDASLAKASGWRPAFKYYNKWVSLFGALLCITVMFLIKWWAALISFIIIAGLHLYVKQSKPNINWGSSTQAHIFRRSLEYSLKLMSIEEHVKNFRPNFLVLTGAPTTRPALCDIVAAITKNRSLMICANIITDSVDKYNIDYVSWMHKRKYKSFYSELRSPSMRTGAFSMMQTVGIGKLRPNTLMIGFKNDWQVDKIESVIDYYELINDAFLLKFGICILRLDGGLDYSDLLDNFSTEKDSSSSESESEGESALSNSEDTNLKKQNIEFLISKQNKSNLNQVFNKNPSYSYLSKFNEKTFELEKTEPFVESLTPNKNSFLKSTEVIKLKNTKINKGILQGINIFHHKYQRGFVDVWWTYDDGGLSVLIPYLLLQKKHWQKCKLRIFIQTKNNSDNVSEEQRNLATLLSKFRIDFNDLIVFSTTNKKPQQSTVSIYEKMIENWRLKPNETLEQYPWKISEEIYKQNLDKINQQLILKDLLIEHSQNSSFIFITISVPNRLQTCAGLYLSKLDLISYEMPPMMMIRGNQNSVLTYYS</sequence>
<dbReference type="FunFam" id="1.20.1740.10:FF:000022">
    <property type="entry name" value="Bumetanide-sensitive na-k-cl cotransport protein"/>
    <property type="match status" value="1"/>
</dbReference>
<feature type="transmembrane region" description="Helical" evidence="6">
    <location>
        <begin position="342"/>
        <end position="364"/>
    </location>
</feature>
<dbReference type="NCBIfam" id="TIGR00930">
    <property type="entry name" value="2a30"/>
    <property type="match status" value="1"/>
</dbReference>
<comment type="subcellular location">
    <subcellularLocation>
        <location evidence="1">Membrane</location>
        <topology evidence="1">Multi-pass membrane protein</topology>
    </subcellularLocation>
</comment>
<feature type="region of interest" description="Disordered" evidence="5">
    <location>
        <begin position="772"/>
        <end position="794"/>
    </location>
</feature>
<gene>
    <name evidence="9" type="ORF">BpHYR1_023616</name>
</gene>
<evidence type="ECO:0000256" key="6">
    <source>
        <dbReference type="SAM" id="Phobius"/>
    </source>
</evidence>
<feature type="transmembrane region" description="Helical" evidence="6">
    <location>
        <begin position="441"/>
        <end position="463"/>
    </location>
</feature>
<feature type="transmembrane region" description="Helical" evidence="6">
    <location>
        <begin position="376"/>
        <end position="399"/>
    </location>
</feature>
<dbReference type="PANTHER" id="PTHR11827:SF103">
    <property type="entry name" value="SODIUM CHLORIDE COTRANSPORTER 69, ISOFORM E"/>
    <property type="match status" value="1"/>
</dbReference>
<dbReference type="GO" id="GO:0055078">
    <property type="term" value="P:sodium ion homeostasis"/>
    <property type="evidence" value="ECO:0007669"/>
    <property type="project" value="TreeGrafter"/>
</dbReference>
<evidence type="ECO:0000256" key="5">
    <source>
        <dbReference type="SAM" id="MobiDB-lite"/>
    </source>
</evidence>
<dbReference type="InterPro" id="IPR018491">
    <property type="entry name" value="SLC12_C"/>
</dbReference>
<dbReference type="OrthoDB" id="2020542at2759"/>
<feature type="transmembrane region" description="Helical" evidence="6">
    <location>
        <begin position="517"/>
        <end position="537"/>
    </location>
</feature>
<evidence type="ECO:0000256" key="3">
    <source>
        <dbReference type="ARBA" id="ARBA00022989"/>
    </source>
</evidence>
<dbReference type="PANTHER" id="PTHR11827">
    <property type="entry name" value="SOLUTE CARRIER FAMILY 12, CATION COTRANSPORTERS"/>
    <property type="match status" value="1"/>
</dbReference>
<evidence type="ECO:0000313" key="9">
    <source>
        <dbReference type="EMBL" id="RNA00110.1"/>
    </source>
</evidence>
<comment type="caution">
    <text evidence="9">The sequence shown here is derived from an EMBL/GenBank/DDBJ whole genome shotgun (WGS) entry which is preliminary data.</text>
</comment>
<feature type="transmembrane region" description="Helical" evidence="6">
    <location>
        <begin position="217"/>
        <end position="245"/>
    </location>
</feature>
<feature type="transmembrane region" description="Helical" evidence="6">
    <location>
        <begin position="495"/>
        <end position="511"/>
    </location>
</feature>
<accession>A0A3M7PM11</accession>
<dbReference type="Pfam" id="PF03522">
    <property type="entry name" value="SLC12"/>
    <property type="match status" value="1"/>
</dbReference>
<dbReference type="GO" id="GO:1990573">
    <property type="term" value="P:potassium ion import across plasma membrane"/>
    <property type="evidence" value="ECO:0007669"/>
    <property type="project" value="TreeGrafter"/>
</dbReference>
<feature type="transmembrane region" description="Helical" evidence="6">
    <location>
        <begin position="265"/>
        <end position="284"/>
    </location>
</feature>
<feature type="transmembrane region" description="Helical" evidence="6">
    <location>
        <begin position="291"/>
        <end position="309"/>
    </location>
</feature>
<evidence type="ECO:0000256" key="4">
    <source>
        <dbReference type="ARBA" id="ARBA00023136"/>
    </source>
</evidence>
<feature type="transmembrane region" description="Helical" evidence="6">
    <location>
        <begin position="171"/>
        <end position="196"/>
    </location>
</feature>
<feature type="transmembrane region" description="Helical" evidence="6">
    <location>
        <begin position="144"/>
        <end position="165"/>
    </location>
</feature>
<reference evidence="9 10" key="1">
    <citation type="journal article" date="2018" name="Sci. Rep.">
        <title>Genomic signatures of local adaptation to the degree of environmental predictability in rotifers.</title>
        <authorList>
            <person name="Franch-Gras L."/>
            <person name="Hahn C."/>
            <person name="Garcia-Roger E.M."/>
            <person name="Carmona M.J."/>
            <person name="Serra M."/>
            <person name="Gomez A."/>
        </authorList>
    </citation>
    <scope>NUCLEOTIDE SEQUENCE [LARGE SCALE GENOMIC DNA]</scope>
    <source>
        <strain evidence="9">HYR1</strain>
    </source>
</reference>
<dbReference type="InterPro" id="IPR004841">
    <property type="entry name" value="AA-permease/SLC12A_dom"/>
</dbReference>